<reference evidence="6 7" key="1">
    <citation type="journal article" date="2017" name="Elife">
        <title>Extensive horizontal gene transfer in cheese-associated bacteria.</title>
        <authorList>
            <person name="Bonham K.S."/>
            <person name="Wolfe B.E."/>
            <person name="Dutton R.J."/>
        </authorList>
    </citation>
    <scope>NUCLEOTIDE SEQUENCE [LARGE SCALE GENOMIC DNA]</scope>
    <source>
        <strain evidence="6 7">JB182</strain>
    </source>
</reference>
<keyword evidence="3" id="KW-0808">Transferase</keyword>
<dbReference type="AlphaFoldDB" id="A0A2N7S6Z5"/>
<accession>A0A2N7S6Z5</accession>
<dbReference type="GO" id="GO:0009307">
    <property type="term" value="P:DNA restriction-modification system"/>
    <property type="evidence" value="ECO:0007669"/>
    <property type="project" value="InterPro"/>
</dbReference>
<comment type="caution">
    <text evidence="6">The sequence shown here is derived from an EMBL/GenBank/DDBJ whole genome shotgun (WGS) entry which is preliminary data.</text>
</comment>
<dbReference type="EMBL" id="PNQX01000001">
    <property type="protein sequence ID" value="PMQ21887.1"/>
    <property type="molecule type" value="Genomic_DNA"/>
</dbReference>
<dbReference type="InterPro" id="IPR002052">
    <property type="entry name" value="DNA_methylase_N6_adenine_CS"/>
</dbReference>
<dbReference type="EC" id="2.1.1.72" evidence="1"/>
<evidence type="ECO:0000313" key="6">
    <source>
        <dbReference type="EMBL" id="PMQ21887.1"/>
    </source>
</evidence>
<dbReference type="GO" id="GO:0032259">
    <property type="term" value="P:methylation"/>
    <property type="evidence" value="ECO:0007669"/>
    <property type="project" value="UniProtKB-KW"/>
</dbReference>
<keyword evidence="4" id="KW-0949">S-adenosyl-L-methionine</keyword>
<proteinExistence type="predicted"/>
<name>A0A2N7S6Z5_9MICC</name>
<dbReference type="InterPro" id="IPR029063">
    <property type="entry name" value="SAM-dependent_MTases_sf"/>
</dbReference>
<evidence type="ECO:0000256" key="2">
    <source>
        <dbReference type="ARBA" id="ARBA00022603"/>
    </source>
</evidence>
<dbReference type="Proteomes" id="UP000235739">
    <property type="component" value="Unassembled WGS sequence"/>
</dbReference>
<evidence type="ECO:0000256" key="4">
    <source>
        <dbReference type="ARBA" id="ARBA00022691"/>
    </source>
</evidence>
<evidence type="ECO:0000313" key="7">
    <source>
        <dbReference type="Proteomes" id="UP000235739"/>
    </source>
</evidence>
<dbReference type="InterPro" id="IPR012327">
    <property type="entry name" value="MeTrfase_D12"/>
</dbReference>
<evidence type="ECO:0000256" key="5">
    <source>
        <dbReference type="ARBA" id="ARBA00047942"/>
    </source>
</evidence>
<evidence type="ECO:0000256" key="3">
    <source>
        <dbReference type="ARBA" id="ARBA00022679"/>
    </source>
</evidence>
<dbReference type="GO" id="GO:0009007">
    <property type="term" value="F:site-specific DNA-methyltransferase (adenine-specific) activity"/>
    <property type="evidence" value="ECO:0007669"/>
    <property type="project" value="UniProtKB-EC"/>
</dbReference>
<gene>
    <name evidence="6" type="ORF">CIK84_10345</name>
</gene>
<protein>
    <recommendedName>
        <fullName evidence="1">site-specific DNA-methyltransferase (adenine-specific)</fullName>
        <ecNumber evidence="1">2.1.1.72</ecNumber>
    </recommendedName>
</protein>
<dbReference type="Pfam" id="PF02086">
    <property type="entry name" value="MethyltransfD12"/>
    <property type="match status" value="1"/>
</dbReference>
<keyword evidence="2" id="KW-0489">Methyltransferase</keyword>
<dbReference type="SUPFAM" id="SSF53335">
    <property type="entry name" value="S-adenosyl-L-methionine-dependent methyltransferases"/>
    <property type="match status" value="1"/>
</dbReference>
<dbReference type="RefSeq" id="WP_102598304.1">
    <property type="nucleotide sequence ID" value="NZ_PNQX01000001.1"/>
</dbReference>
<dbReference type="PROSITE" id="PS00092">
    <property type="entry name" value="N6_MTASE"/>
    <property type="match status" value="1"/>
</dbReference>
<dbReference type="GO" id="GO:0003676">
    <property type="term" value="F:nucleic acid binding"/>
    <property type="evidence" value="ECO:0007669"/>
    <property type="project" value="InterPro"/>
</dbReference>
<organism evidence="6 7">
    <name type="scientific">Glutamicibacter arilaitensis</name>
    <dbReference type="NCBI Taxonomy" id="256701"/>
    <lineage>
        <taxon>Bacteria</taxon>
        <taxon>Bacillati</taxon>
        <taxon>Actinomycetota</taxon>
        <taxon>Actinomycetes</taxon>
        <taxon>Micrococcales</taxon>
        <taxon>Micrococcaceae</taxon>
        <taxon>Glutamicibacter</taxon>
    </lineage>
</organism>
<evidence type="ECO:0000256" key="1">
    <source>
        <dbReference type="ARBA" id="ARBA00011900"/>
    </source>
</evidence>
<dbReference type="PRINTS" id="PR00505">
    <property type="entry name" value="D12N6MTFRASE"/>
</dbReference>
<sequence>MTPTVTSSNQIDLFPKTRYMGSKSKLLTAIEFASSRLTFDGVCDPFAGTGVVSYMYKALGSRVRTNDHMKMNSLASHALIENSEILLDEGSIENIVALSGTRGFISRTFEDIYFSEADNNFLDATRLYIDEELDGYAKSIAITALVRACVKKRPRGIFTYTGTRYNDGRRDLALSLRQHFVEQCSAINSAVFDNGLRSISYNTDALSLDAIDGELIYLDPPYFSEHSDNDYVRRYHFVEGLARNWEGLTLQAHTKTKKFRSYETPFSTRAGTYQAFEKIFSKYSKNPMLLSYSSNSLPSKTELENMLRNQGRTVEVTTTEHLYSFGTQNTVPSGQRNRVQEYLFIVT</sequence>
<comment type="catalytic activity">
    <reaction evidence="5">
        <text>a 2'-deoxyadenosine in DNA + S-adenosyl-L-methionine = an N(6)-methyl-2'-deoxyadenosine in DNA + S-adenosyl-L-homocysteine + H(+)</text>
        <dbReference type="Rhea" id="RHEA:15197"/>
        <dbReference type="Rhea" id="RHEA-COMP:12418"/>
        <dbReference type="Rhea" id="RHEA-COMP:12419"/>
        <dbReference type="ChEBI" id="CHEBI:15378"/>
        <dbReference type="ChEBI" id="CHEBI:57856"/>
        <dbReference type="ChEBI" id="CHEBI:59789"/>
        <dbReference type="ChEBI" id="CHEBI:90615"/>
        <dbReference type="ChEBI" id="CHEBI:90616"/>
        <dbReference type="EC" id="2.1.1.72"/>
    </reaction>
</comment>